<reference evidence="2 3" key="1">
    <citation type="submission" date="2015-09" db="EMBL/GenBank/DDBJ databases">
        <authorList>
            <consortium name="Pathogen Informatics"/>
        </authorList>
    </citation>
    <scope>NUCLEOTIDE SEQUENCE [LARGE SCALE GENOMIC DNA]</scope>
    <source>
        <strain evidence="2 3">2789STDY5834858</strain>
    </source>
</reference>
<dbReference type="Pfam" id="PF00496">
    <property type="entry name" value="SBP_bac_5"/>
    <property type="match status" value="1"/>
</dbReference>
<sequence length="543" mass="61891">MILRNKKLIGIISAFITANMLLVGCGSAESSSMVDDRDEKIVYANYRDIRDLNPHLYNGEMFAQNLLYESLVKVEDDGSISPWLAESYEVSEDGKTYVFKLREDVYFTDGAKFNAEAAKLNFDAILDNYERHSWIESVILMKEVENSGKESVEVTGEYELTIHLSKSYYPFLVELGVIRPLRFISPNCFIDGTTKNGVTDYIGTGSYYLSEHVTDEYAIFKVNEKYWGDVPDIEEIIVKVIPDSQSRVMALENGEIDLIYGATMIDSETYDKFSNSSEFETKISEPISSRVMMINTQDEKLGDVRLRKALQYATDRETISKSIFLGIEDPAYTLFSSKVPYADIGLTPYEYNLEKAKELLNEAGWVEVNGQNYRQKDGQELAFTLHYSSDNVTDKTIAEFYKGELAKIGINLEIIGEEAQAHSDRAKSGNFDIIFNESWGQPYDPQSFLTSMRESSVHGDYEAQKGLKEKEQIDEAILNALEATTEEERQEYYTYVLETLHEEAVYIPLTYETNRAIYSNKIKNVTFGQSQYEVTFADMTMGE</sequence>
<proteinExistence type="predicted"/>
<organism evidence="2 3">
    <name type="scientific">Sarcina ventriculi</name>
    <name type="common">Clostridium ventriculi</name>
    <dbReference type="NCBI Taxonomy" id="1267"/>
    <lineage>
        <taxon>Bacteria</taxon>
        <taxon>Bacillati</taxon>
        <taxon>Bacillota</taxon>
        <taxon>Clostridia</taxon>
        <taxon>Eubacteriales</taxon>
        <taxon>Clostridiaceae</taxon>
        <taxon>Sarcina</taxon>
    </lineage>
</organism>
<dbReference type="PIRSF" id="PIRSF002741">
    <property type="entry name" value="MppA"/>
    <property type="match status" value="1"/>
</dbReference>
<dbReference type="CDD" id="cd08489">
    <property type="entry name" value="PBP2_NikA"/>
    <property type="match status" value="1"/>
</dbReference>
<dbReference type="PROSITE" id="PS51257">
    <property type="entry name" value="PROKAR_LIPOPROTEIN"/>
    <property type="match status" value="1"/>
</dbReference>
<feature type="domain" description="Solute-binding protein family 5" evidence="1">
    <location>
        <begin position="80"/>
        <end position="455"/>
    </location>
</feature>
<keyword evidence="3" id="KW-1185">Reference proteome</keyword>
<evidence type="ECO:0000259" key="1">
    <source>
        <dbReference type="Pfam" id="PF00496"/>
    </source>
</evidence>
<dbReference type="PANTHER" id="PTHR30290">
    <property type="entry name" value="PERIPLASMIC BINDING COMPONENT OF ABC TRANSPORTER"/>
    <property type="match status" value="1"/>
</dbReference>
<accession>A0ABM9UQP4</accession>
<dbReference type="Gene3D" id="3.10.105.10">
    <property type="entry name" value="Dipeptide-binding Protein, Domain 3"/>
    <property type="match status" value="1"/>
</dbReference>
<dbReference type="PANTHER" id="PTHR30290:SF37">
    <property type="entry name" value="NICKEL-BINDING PERIPLASMIC PROTEIN"/>
    <property type="match status" value="1"/>
</dbReference>
<dbReference type="SUPFAM" id="SSF53850">
    <property type="entry name" value="Periplasmic binding protein-like II"/>
    <property type="match status" value="1"/>
</dbReference>
<dbReference type="Gene3D" id="3.40.190.10">
    <property type="entry name" value="Periplasmic binding protein-like II"/>
    <property type="match status" value="1"/>
</dbReference>
<dbReference type="InterPro" id="IPR011980">
    <property type="entry name" value="CntA-like"/>
</dbReference>
<dbReference type="RefSeq" id="WP_055258604.1">
    <property type="nucleotide sequence ID" value="NZ_CABIXL010000003.1"/>
</dbReference>
<dbReference type="NCBIfam" id="TIGR02294">
    <property type="entry name" value="nickel_nikA"/>
    <property type="match status" value="1"/>
</dbReference>
<gene>
    <name evidence="2" type="primary">nikA</name>
    <name evidence="2" type="ORF">ERS852473_01207</name>
</gene>
<dbReference type="InterPro" id="IPR030678">
    <property type="entry name" value="Peptide/Ni-bd"/>
</dbReference>
<dbReference type="InterPro" id="IPR039424">
    <property type="entry name" value="SBP_5"/>
</dbReference>
<evidence type="ECO:0000313" key="2">
    <source>
        <dbReference type="EMBL" id="CUN82856.1"/>
    </source>
</evidence>
<protein>
    <submittedName>
        <fullName evidence="2">Nickel-binding periplasmic protein</fullName>
    </submittedName>
</protein>
<comment type="caution">
    <text evidence="2">The sequence shown here is derived from an EMBL/GenBank/DDBJ whole genome shotgun (WGS) entry which is preliminary data.</text>
</comment>
<name>A0ABM9UQP4_SARVE</name>
<dbReference type="EMBL" id="CYZR01000003">
    <property type="protein sequence ID" value="CUN82856.1"/>
    <property type="molecule type" value="Genomic_DNA"/>
</dbReference>
<dbReference type="InterPro" id="IPR000914">
    <property type="entry name" value="SBP_5_dom"/>
</dbReference>
<dbReference type="Proteomes" id="UP000095488">
    <property type="component" value="Unassembled WGS sequence"/>
</dbReference>
<evidence type="ECO:0000313" key="3">
    <source>
        <dbReference type="Proteomes" id="UP000095488"/>
    </source>
</evidence>